<dbReference type="InterPro" id="IPR036020">
    <property type="entry name" value="WW_dom_sf"/>
</dbReference>
<feature type="compositionally biased region" description="Low complexity" evidence="2">
    <location>
        <begin position="475"/>
        <end position="490"/>
    </location>
</feature>
<keyword evidence="7" id="KW-1185">Reference proteome</keyword>
<dbReference type="PRINTS" id="PR00625">
    <property type="entry name" value="JDOMAIN"/>
</dbReference>
<dbReference type="SMART" id="SM00456">
    <property type="entry name" value="WW"/>
    <property type="match status" value="2"/>
</dbReference>
<feature type="compositionally biased region" description="Low complexity" evidence="2">
    <location>
        <begin position="177"/>
        <end position="189"/>
    </location>
</feature>
<proteinExistence type="predicted"/>
<feature type="region of interest" description="Disordered" evidence="2">
    <location>
        <begin position="172"/>
        <end position="229"/>
    </location>
</feature>
<evidence type="ECO:0000259" key="5">
    <source>
        <dbReference type="PROSITE" id="PS50076"/>
    </source>
</evidence>
<dbReference type="InterPro" id="IPR001202">
    <property type="entry name" value="WW_dom"/>
</dbReference>
<feature type="coiled-coil region" evidence="1">
    <location>
        <begin position="142"/>
        <end position="169"/>
    </location>
</feature>
<dbReference type="Pfam" id="PF00226">
    <property type="entry name" value="DnaJ"/>
    <property type="match status" value="1"/>
</dbReference>
<dbReference type="SUPFAM" id="SSF51045">
    <property type="entry name" value="WW domain"/>
    <property type="match status" value="2"/>
</dbReference>
<dbReference type="CDD" id="cd00201">
    <property type="entry name" value="WW"/>
    <property type="match status" value="2"/>
</dbReference>
<feature type="domain" description="WW" evidence="4">
    <location>
        <begin position="77"/>
        <end position="105"/>
    </location>
</feature>
<dbReference type="Proteomes" id="UP001224775">
    <property type="component" value="Unassembled WGS sequence"/>
</dbReference>
<evidence type="ECO:0008006" key="8">
    <source>
        <dbReference type="Google" id="ProtNLM"/>
    </source>
</evidence>
<feature type="compositionally biased region" description="Polar residues" evidence="2">
    <location>
        <begin position="190"/>
        <end position="206"/>
    </location>
</feature>
<dbReference type="PROSITE" id="PS01159">
    <property type="entry name" value="WW_DOMAIN_1"/>
    <property type="match status" value="1"/>
</dbReference>
<evidence type="ECO:0000256" key="3">
    <source>
        <dbReference type="SAM" id="SignalP"/>
    </source>
</evidence>
<feature type="chain" id="PRO_5042151993" description="DnaJ homolog subfamily C member 2" evidence="3">
    <location>
        <begin position="26"/>
        <end position="632"/>
    </location>
</feature>
<evidence type="ECO:0000313" key="7">
    <source>
        <dbReference type="Proteomes" id="UP001224775"/>
    </source>
</evidence>
<dbReference type="GO" id="GO:0051082">
    <property type="term" value="F:unfolded protein binding"/>
    <property type="evidence" value="ECO:0007669"/>
    <property type="project" value="TreeGrafter"/>
</dbReference>
<dbReference type="InterPro" id="IPR001623">
    <property type="entry name" value="DnaJ_domain"/>
</dbReference>
<dbReference type="Pfam" id="PF00397">
    <property type="entry name" value="WW"/>
    <property type="match status" value="2"/>
</dbReference>
<dbReference type="SMART" id="SM00271">
    <property type="entry name" value="DnaJ"/>
    <property type="match status" value="1"/>
</dbReference>
<evidence type="ECO:0000259" key="4">
    <source>
        <dbReference type="PROSITE" id="PS50020"/>
    </source>
</evidence>
<feature type="compositionally biased region" description="Basic and acidic residues" evidence="2">
    <location>
        <begin position="209"/>
        <end position="224"/>
    </location>
</feature>
<dbReference type="GO" id="GO:0005737">
    <property type="term" value="C:cytoplasm"/>
    <property type="evidence" value="ECO:0007669"/>
    <property type="project" value="TreeGrafter"/>
</dbReference>
<feature type="signal peptide" evidence="3">
    <location>
        <begin position="1"/>
        <end position="25"/>
    </location>
</feature>
<dbReference type="PROSITE" id="PS50020">
    <property type="entry name" value="WW_DOMAIN_2"/>
    <property type="match status" value="2"/>
</dbReference>
<evidence type="ECO:0000256" key="1">
    <source>
        <dbReference type="SAM" id="Coils"/>
    </source>
</evidence>
<evidence type="ECO:0000256" key="2">
    <source>
        <dbReference type="SAM" id="MobiDB-lite"/>
    </source>
</evidence>
<feature type="compositionally biased region" description="Basic and acidic residues" evidence="2">
    <location>
        <begin position="385"/>
        <end position="410"/>
    </location>
</feature>
<name>A0AAD8YL87_9STRA</name>
<dbReference type="Gene3D" id="1.10.287.110">
    <property type="entry name" value="DnaJ domain"/>
    <property type="match status" value="1"/>
</dbReference>
<dbReference type="InterPro" id="IPR036869">
    <property type="entry name" value="J_dom_sf"/>
</dbReference>
<feature type="domain" description="J" evidence="5">
    <location>
        <begin position="525"/>
        <end position="595"/>
    </location>
</feature>
<protein>
    <recommendedName>
        <fullName evidence="8">DnaJ homolog subfamily C member 2</fullName>
    </recommendedName>
</protein>
<gene>
    <name evidence="6" type="ORF">QTG54_001552</name>
</gene>
<dbReference type="EMBL" id="JATAAI010000002">
    <property type="protein sequence ID" value="KAK1747589.1"/>
    <property type="molecule type" value="Genomic_DNA"/>
</dbReference>
<organism evidence="6 7">
    <name type="scientific">Skeletonema marinoi</name>
    <dbReference type="NCBI Taxonomy" id="267567"/>
    <lineage>
        <taxon>Eukaryota</taxon>
        <taxon>Sar</taxon>
        <taxon>Stramenopiles</taxon>
        <taxon>Ochrophyta</taxon>
        <taxon>Bacillariophyta</taxon>
        <taxon>Coscinodiscophyceae</taxon>
        <taxon>Thalassiosirophycidae</taxon>
        <taxon>Thalassiosirales</taxon>
        <taxon>Skeletonemataceae</taxon>
        <taxon>Skeletonema</taxon>
        <taxon>Skeletonema marinoi-dohrnii complex</taxon>
    </lineage>
</organism>
<feature type="compositionally biased region" description="Basic and acidic residues" evidence="2">
    <location>
        <begin position="463"/>
        <end position="474"/>
    </location>
</feature>
<keyword evidence="3" id="KW-0732">Signal</keyword>
<dbReference type="SUPFAM" id="SSF46565">
    <property type="entry name" value="Chaperone J-domain"/>
    <property type="match status" value="1"/>
</dbReference>
<dbReference type="PROSITE" id="PS50076">
    <property type="entry name" value="DNAJ_2"/>
    <property type="match status" value="1"/>
</dbReference>
<feature type="domain" description="WW" evidence="4">
    <location>
        <begin position="236"/>
        <end position="264"/>
    </location>
</feature>
<dbReference type="Gene3D" id="2.20.70.10">
    <property type="match status" value="2"/>
</dbReference>
<keyword evidence="1" id="KW-0175">Coiled coil</keyword>
<dbReference type="AlphaFoldDB" id="A0AAD8YL87"/>
<dbReference type="CDD" id="cd06257">
    <property type="entry name" value="DnaJ"/>
    <property type="match status" value="1"/>
</dbReference>
<comment type="caution">
    <text evidence="6">The sequence shown here is derived from an EMBL/GenBank/DDBJ whole genome shotgun (WGS) entry which is preliminary data.</text>
</comment>
<dbReference type="PANTHER" id="PTHR43096">
    <property type="entry name" value="DNAJ HOMOLOG 1, MITOCHONDRIAL-RELATED"/>
    <property type="match status" value="1"/>
</dbReference>
<dbReference type="PANTHER" id="PTHR43096:SF10">
    <property type="entry name" value="CHAPERONE PROTEIN DNAJ A6, CHLOROPLASTIC"/>
    <property type="match status" value="1"/>
</dbReference>
<accession>A0AAD8YL87</accession>
<feature type="region of interest" description="Disordered" evidence="2">
    <location>
        <begin position="463"/>
        <end position="499"/>
    </location>
</feature>
<feature type="region of interest" description="Disordered" evidence="2">
    <location>
        <begin position="376"/>
        <end position="410"/>
    </location>
</feature>
<dbReference type="GO" id="GO:0042026">
    <property type="term" value="P:protein refolding"/>
    <property type="evidence" value="ECO:0007669"/>
    <property type="project" value="TreeGrafter"/>
</dbReference>
<reference evidence="6" key="1">
    <citation type="submission" date="2023-06" db="EMBL/GenBank/DDBJ databases">
        <title>Survivors Of The Sea: Transcriptome response of Skeletonema marinoi to long-term dormancy.</title>
        <authorList>
            <person name="Pinder M.I.M."/>
            <person name="Kourtchenko O."/>
            <person name="Robertson E.K."/>
            <person name="Larsson T."/>
            <person name="Maumus F."/>
            <person name="Osuna-Cruz C.M."/>
            <person name="Vancaester E."/>
            <person name="Stenow R."/>
            <person name="Vandepoele K."/>
            <person name="Ploug H."/>
            <person name="Bruchert V."/>
            <person name="Godhe A."/>
            <person name="Topel M."/>
        </authorList>
    </citation>
    <scope>NUCLEOTIDE SEQUENCE</scope>
    <source>
        <strain evidence="6">R05AC</strain>
    </source>
</reference>
<evidence type="ECO:0000313" key="6">
    <source>
        <dbReference type="EMBL" id="KAK1747589.1"/>
    </source>
</evidence>
<sequence>MTTLSKRSGGGIALFLILILLSSDGFVLNPRQTHFPSCSLNIQNVLYSNTVDQTQSSSDSVSSNTQSPAPLASVDDWSAYLDESKGLLYYFNRRTGKSQWEPPDVVFPEIAMSIDKKVEMRAQLKSYLKERLNDSSKDTNIIDAMEQERARIEKKRREATEKLNAKMSKLEAIKTHQQQQQQQQQQQLQTTNNVAAESSPAATTIEQPIESKEQQQPKESDETKPTSLPIVQQGEWSAYFDIKSGLVFYYNEQTKVSLWDPPSKDFPRVIMENNIPKVLDPRTSNISMERALTMTMEEDEAKRKWEEAKEKEKARKAKLRAEKAAAEAAASAVAENAQEENIAAQKRELAAEQKRRSEEALLKVQIEEEEREKAAAAEKIAAEQQRLESERIAQEKAEQEKQQKEEEEARAMVQAKYEAAKAAELRRLEQERIDRDRKLAEAQVLLDKERLEKERAAAAAAKKIKEEEEDRKAAEQAATQATAAETTTTTKQPSRPTEEPVFTVENVENMVAPLKATDATTTAATLYDILNCPPSATRSELKRAYITLAKETHPDALLQAGIQNDEIVPDKFVEISQAWKILGDTTSRRRYDREIAAKGVSSKAGSIFENWVMGAAKKMDEALSKAEDTLEK</sequence>